<dbReference type="InterPro" id="IPR050281">
    <property type="entry name" value="Flavin_monoamine_oxidase"/>
</dbReference>
<dbReference type="Gene3D" id="3.50.50.60">
    <property type="entry name" value="FAD/NAD(P)-binding domain"/>
    <property type="match status" value="1"/>
</dbReference>
<evidence type="ECO:0000313" key="2">
    <source>
        <dbReference type="EMBL" id="SSD58345.1"/>
    </source>
</evidence>
<dbReference type="PANTHER" id="PTHR10742">
    <property type="entry name" value="FLAVIN MONOAMINE OXIDASE"/>
    <property type="match status" value="1"/>
</dbReference>
<dbReference type="SUPFAM" id="SSF54373">
    <property type="entry name" value="FAD-linked reductases, C-terminal domain"/>
    <property type="match status" value="1"/>
</dbReference>
<proteinExistence type="predicted"/>
<evidence type="ECO:0000259" key="1">
    <source>
        <dbReference type="Pfam" id="PF01593"/>
    </source>
</evidence>
<gene>
    <name evidence="2" type="ORF">SCODWIG_00106</name>
</gene>
<dbReference type="Proteomes" id="UP000262825">
    <property type="component" value="Unassembled WGS sequence"/>
</dbReference>
<sequence>MSTTENTTYDVVIIGSGISGIKAASHLFNNGITNIKVLEARDRVGGRLHSVPGLNHDRYDLGASWHHDLLINPLFKEELQLKKTGLNTPFVYEDDLPAIFNNDGERLDDNSKYRLEPIMDELSTFIEIKNENVEQNGNAKDTSLYSSVIDYLGKYKETLTDKQIEYVYGTARFAELWHGISWKKISSLESVGGHYGRNALIDGHKGIVDRIVSLEFPIKTFYTDEICELDVQVTKIKKTQSEKKLIEIEYLQKNKVKKGIKAKYCIVTVPLSLLKASVNASEHNDKGTIKFEPPFNFNLTSAMNKIHYGALGKVFFEFDKCSWSTEKSRVLYIGNTSLKTVEKIKSNKIGDKDSQIESVQNSLDHPFFFVNLARNLGVPTILMLTSQPVTNHMESFRNDVTKLYNYFKPVLENLFKALGAEKPPVYCPDATSVADDGVSVLKNVITTSWTLDPYARGAYTVSNPGDDLENFVKTITLGHEKTIRFAGEHTMVEGNGCAWAAWTSGIREADFVINDLNKPLGKL</sequence>
<dbReference type="VEuPathDB" id="FungiDB:SCODWIG_00106"/>
<protein>
    <submittedName>
        <fullName evidence="2">Related to Polyamine oxidase FMS1</fullName>
    </submittedName>
</protein>
<dbReference type="SUPFAM" id="SSF51905">
    <property type="entry name" value="FAD/NAD(P)-binding domain"/>
    <property type="match status" value="1"/>
</dbReference>
<dbReference type="EMBL" id="UFAJ01000007">
    <property type="protein sequence ID" value="SSD58345.1"/>
    <property type="molecule type" value="Genomic_DNA"/>
</dbReference>
<dbReference type="AlphaFoldDB" id="A0A376B0Y7"/>
<organism evidence="2 3">
    <name type="scientific">Saccharomycodes ludwigii</name>
    <dbReference type="NCBI Taxonomy" id="36035"/>
    <lineage>
        <taxon>Eukaryota</taxon>
        <taxon>Fungi</taxon>
        <taxon>Dikarya</taxon>
        <taxon>Ascomycota</taxon>
        <taxon>Saccharomycotina</taxon>
        <taxon>Saccharomycetes</taxon>
        <taxon>Saccharomycodales</taxon>
        <taxon>Saccharomycodaceae</taxon>
        <taxon>Saccharomycodes</taxon>
    </lineage>
</organism>
<dbReference type="InterPro" id="IPR036188">
    <property type="entry name" value="FAD/NAD-bd_sf"/>
</dbReference>
<dbReference type="GO" id="GO:0016491">
    <property type="term" value="F:oxidoreductase activity"/>
    <property type="evidence" value="ECO:0007669"/>
    <property type="project" value="InterPro"/>
</dbReference>
<dbReference type="Pfam" id="PF01593">
    <property type="entry name" value="Amino_oxidase"/>
    <property type="match status" value="1"/>
</dbReference>
<keyword evidence="3" id="KW-1185">Reference proteome</keyword>
<feature type="domain" description="Amine oxidase" evidence="1">
    <location>
        <begin position="18"/>
        <end position="512"/>
    </location>
</feature>
<dbReference type="Gene3D" id="3.90.660.10">
    <property type="match status" value="1"/>
</dbReference>
<reference evidence="3" key="1">
    <citation type="submission" date="2018-06" db="EMBL/GenBank/DDBJ databases">
        <authorList>
            <person name="Guldener U."/>
        </authorList>
    </citation>
    <scope>NUCLEOTIDE SEQUENCE [LARGE SCALE GENOMIC DNA]</scope>
    <source>
        <strain evidence="3">UTAD17</strain>
    </source>
</reference>
<dbReference type="PANTHER" id="PTHR10742:SF410">
    <property type="entry name" value="LYSINE-SPECIFIC HISTONE DEMETHYLASE 2"/>
    <property type="match status" value="1"/>
</dbReference>
<accession>A0A376B0Y7</accession>
<evidence type="ECO:0000313" key="3">
    <source>
        <dbReference type="Proteomes" id="UP000262825"/>
    </source>
</evidence>
<name>A0A376B0Y7_9ASCO</name>
<dbReference type="InterPro" id="IPR002937">
    <property type="entry name" value="Amino_oxidase"/>
</dbReference>